<dbReference type="GO" id="GO:0007005">
    <property type="term" value="P:mitochondrion organization"/>
    <property type="evidence" value="ECO:0007669"/>
    <property type="project" value="TreeGrafter"/>
</dbReference>
<dbReference type="EMBL" id="CACRXK020005602">
    <property type="protein sequence ID" value="CAB4006785.1"/>
    <property type="molecule type" value="Genomic_DNA"/>
</dbReference>
<evidence type="ECO:0000313" key="2">
    <source>
        <dbReference type="Proteomes" id="UP001152795"/>
    </source>
</evidence>
<dbReference type="GO" id="GO:0045053">
    <property type="term" value="P:protein retention in Golgi apparatus"/>
    <property type="evidence" value="ECO:0007669"/>
    <property type="project" value="TreeGrafter"/>
</dbReference>
<dbReference type="InterPro" id="IPR026847">
    <property type="entry name" value="VPS13"/>
</dbReference>
<name>A0A7D9IJ18_PARCT</name>
<reference evidence="1" key="1">
    <citation type="submission" date="2020-04" db="EMBL/GenBank/DDBJ databases">
        <authorList>
            <person name="Alioto T."/>
            <person name="Alioto T."/>
            <person name="Gomez Garrido J."/>
        </authorList>
    </citation>
    <scope>NUCLEOTIDE SEQUENCE</scope>
    <source>
        <strain evidence="1">A484AB</strain>
    </source>
</reference>
<dbReference type="OrthoDB" id="5984621at2759"/>
<dbReference type="Proteomes" id="UP001152795">
    <property type="component" value="Unassembled WGS sequence"/>
</dbReference>
<dbReference type="PANTHER" id="PTHR16166:SF141">
    <property type="entry name" value="INTERMEMBRANE LIPID TRANSFER PROTEIN VPS13D"/>
    <property type="match status" value="1"/>
</dbReference>
<protein>
    <submittedName>
        <fullName evidence="1">Uncharacterized protein</fullName>
    </submittedName>
</protein>
<dbReference type="GO" id="GO:0006623">
    <property type="term" value="P:protein targeting to vacuole"/>
    <property type="evidence" value="ECO:0007669"/>
    <property type="project" value="TreeGrafter"/>
</dbReference>
<proteinExistence type="predicted"/>
<sequence length="511" mass="58253">FSLSQDQETRSLSFEIKTLKGFNCVENMPFFHPTEDPGSEGEKTASLELFIMEKRSNDSDKLSFEKFSFGSCDTTVVVEETLIFAILKDFGLHKKVAQVFFESREEESAAKSSPSSKRFYFEHIELRAVEVILTLLPAIDLPVDLKVIKNNLGIPNQLPPRFENACLYFDAFARNNIQYGSYKYISYDIKKHYLKELGSQSARVLGSMHLFGNVSRLKQDIMSGFTTLRETGEFITFFHQVTTGVASSYSKFAGSWSDLFGLTSPSHSVEAPPAAHERRHSDPSDLDVAVLRQLSEECAEHFQVNSTPKRRSKDDSDVLDVDESSESVWLNTNLLPDITNETDGLNWDTESSDGEGNLRIPLSLIPRNVKRQLKGQEFLRRLKENLGDNEHGEVFACCFKVRKNVVESKLNALLSNRKVYFLKGRPSHESLVLCVKYEALYKAQYIFQDKTHYIQLMSKMKGIRTLSIPSRNASESPLVRSDNMVIARKVSSKINELKRTYDHEYMHSQHQ</sequence>
<dbReference type="AlphaFoldDB" id="A0A7D9IJ18"/>
<accession>A0A7D9IJ18</accession>
<organism evidence="1 2">
    <name type="scientific">Paramuricea clavata</name>
    <name type="common">Red gorgonian</name>
    <name type="synonym">Violescent sea-whip</name>
    <dbReference type="NCBI Taxonomy" id="317549"/>
    <lineage>
        <taxon>Eukaryota</taxon>
        <taxon>Metazoa</taxon>
        <taxon>Cnidaria</taxon>
        <taxon>Anthozoa</taxon>
        <taxon>Octocorallia</taxon>
        <taxon>Malacalcyonacea</taxon>
        <taxon>Plexauridae</taxon>
        <taxon>Paramuricea</taxon>
    </lineage>
</organism>
<keyword evidence="2" id="KW-1185">Reference proteome</keyword>
<dbReference type="PANTHER" id="PTHR16166">
    <property type="entry name" value="VACUOLAR PROTEIN SORTING-ASSOCIATED PROTEIN VPS13"/>
    <property type="match status" value="1"/>
</dbReference>
<evidence type="ECO:0000313" key="1">
    <source>
        <dbReference type="EMBL" id="CAB4006785.1"/>
    </source>
</evidence>
<gene>
    <name evidence="1" type="ORF">PACLA_8A011068</name>
</gene>
<comment type="caution">
    <text evidence="1">The sequence shown here is derived from an EMBL/GenBank/DDBJ whole genome shotgun (WGS) entry which is preliminary data.</text>
</comment>
<feature type="non-terminal residue" evidence="1">
    <location>
        <position position="1"/>
    </location>
</feature>